<sequence>MQGVGKLVFAGYASQRQPGMGVRDHQRQSVGWIFHVQRQIGRAGLENGEQPHNQSHRARQGEGDDVTWSDAVCRQLLRQAVCAAVQLCVVELGGTMHQRDDMRCSGGLGFEKIDNGGGG</sequence>
<name>A0A099CWZ7_9GAMM</name>
<protein>
    <submittedName>
        <fullName evidence="2">Uncharacterized protein</fullName>
    </submittedName>
</protein>
<evidence type="ECO:0000313" key="3">
    <source>
        <dbReference type="Proteomes" id="UP000029708"/>
    </source>
</evidence>
<proteinExistence type="predicted"/>
<organism evidence="2 3">
    <name type="scientific">Oleiagrimonas soli</name>
    <dbReference type="NCBI Taxonomy" id="1543381"/>
    <lineage>
        <taxon>Bacteria</taxon>
        <taxon>Pseudomonadati</taxon>
        <taxon>Pseudomonadota</taxon>
        <taxon>Gammaproteobacteria</taxon>
        <taxon>Lysobacterales</taxon>
        <taxon>Rhodanobacteraceae</taxon>
        <taxon>Oleiagrimonas</taxon>
    </lineage>
</organism>
<accession>A0A099CWZ7</accession>
<dbReference type="HOGENOM" id="CLU_2058983_0_0_6"/>
<keyword evidence="3" id="KW-1185">Reference proteome</keyword>
<reference evidence="2 3" key="1">
    <citation type="submission" date="2014-09" db="EMBL/GenBank/DDBJ databases">
        <title>Xanthomonadaceae 3.5X direct submission.</title>
        <authorList>
            <person name="Fang T."/>
            <person name="Wang H."/>
        </authorList>
    </citation>
    <scope>NUCLEOTIDE SEQUENCE [LARGE SCALE GENOMIC DNA]</scope>
    <source>
        <strain evidence="2 3">3.5X</strain>
    </source>
</reference>
<dbReference type="Proteomes" id="UP000029708">
    <property type="component" value="Unassembled WGS sequence"/>
</dbReference>
<evidence type="ECO:0000313" key="2">
    <source>
        <dbReference type="EMBL" id="KGI78498.1"/>
    </source>
</evidence>
<dbReference type="AntiFam" id="ANF00178">
    <property type="entry name" value="Shadow ORF (opposite dhbF)"/>
</dbReference>
<gene>
    <name evidence="2" type="ORF">LF63_0103190</name>
</gene>
<dbReference type="EMBL" id="JROI01000008">
    <property type="protein sequence ID" value="KGI78498.1"/>
    <property type="molecule type" value="Genomic_DNA"/>
</dbReference>
<dbReference type="AlphaFoldDB" id="A0A099CWZ7"/>
<feature type="region of interest" description="Disordered" evidence="1">
    <location>
        <begin position="46"/>
        <end position="66"/>
    </location>
</feature>
<comment type="caution">
    <text evidence="2">The sequence shown here is derived from an EMBL/GenBank/DDBJ whole genome shotgun (WGS) entry which is preliminary data.</text>
</comment>
<evidence type="ECO:0000256" key="1">
    <source>
        <dbReference type="SAM" id="MobiDB-lite"/>
    </source>
</evidence>